<dbReference type="AlphaFoldDB" id="A0A6I9RYY8"/>
<feature type="compositionally biased region" description="Basic and acidic residues" evidence="6">
    <location>
        <begin position="361"/>
        <end position="371"/>
    </location>
</feature>
<protein>
    <submittedName>
        <fullName evidence="9">Uncharacterized protein LOC105054908 isoform X1</fullName>
    </submittedName>
</protein>
<dbReference type="PANTHER" id="PTHR34067:SF20">
    <property type="entry name" value="OS08G0206700 PROTEIN"/>
    <property type="match status" value="1"/>
</dbReference>
<keyword evidence="3" id="KW-0238">DNA-binding</keyword>
<dbReference type="GO" id="GO:0003677">
    <property type="term" value="F:DNA binding"/>
    <property type="evidence" value="ECO:0007669"/>
    <property type="project" value="UniProtKB-KW"/>
</dbReference>
<dbReference type="SUPFAM" id="SSF54171">
    <property type="entry name" value="DNA-binding domain"/>
    <property type="match status" value="3"/>
</dbReference>
<dbReference type="OrthoDB" id="10072024at2759"/>
<evidence type="ECO:0000256" key="6">
    <source>
        <dbReference type="SAM" id="MobiDB-lite"/>
    </source>
</evidence>
<feature type="domain" description="MBD" evidence="7">
    <location>
        <begin position="73"/>
        <end position="149"/>
    </location>
</feature>
<dbReference type="KEGG" id="egu:105054908"/>
<dbReference type="InterPro" id="IPR001739">
    <property type="entry name" value="Methyl_CpG_DNA-bd"/>
</dbReference>
<feature type="domain" description="MBD" evidence="7">
    <location>
        <begin position="151"/>
        <end position="218"/>
    </location>
</feature>
<evidence type="ECO:0000256" key="5">
    <source>
        <dbReference type="ARBA" id="ARBA00023242"/>
    </source>
</evidence>
<feature type="region of interest" description="Disordered" evidence="6">
    <location>
        <begin position="440"/>
        <end position="516"/>
    </location>
</feature>
<evidence type="ECO:0000256" key="1">
    <source>
        <dbReference type="ARBA" id="ARBA00004123"/>
    </source>
</evidence>
<evidence type="ECO:0000313" key="9">
    <source>
        <dbReference type="RefSeq" id="XP_010934846.1"/>
    </source>
</evidence>
<evidence type="ECO:0000313" key="8">
    <source>
        <dbReference type="Proteomes" id="UP000504607"/>
    </source>
</evidence>
<proteinExistence type="predicted"/>
<accession>A0A6I9RYY8</accession>
<dbReference type="Pfam" id="PF01429">
    <property type="entry name" value="MBD"/>
    <property type="match status" value="2"/>
</dbReference>
<dbReference type="GO" id="GO:0005634">
    <property type="term" value="C:nucleus"/>
    <property type="evidence" value="ECO:0007669"/>
    <property type="project" value="UniProtKB-SubCell"/>
</dbReference>
<evidence type="ECO:0000256" key="2">
    <source>
        <dbReference type="ARBA" id="ARBA00023015"/>
    </source>
</evidence>
<name>A0A6I9RYY8_ELAGV</name>
<keyword evidence="4" id="KW-0804">Transcription</keyword>
<feature type="compositionally biased region" description="Basic and acidic residues" evidence="6">
    <location>
        <begin position="400"/>
        <end position="410"/>
    </location>
</feature>
<dbReference type="PROSITE" id="PS50982">
    <property type="entry name" value="MBD"/>
    <property type="match status" value="3"/>
</dbReference>
<dbReference type="PANTHER" id="PTHR34067">
    <property type="entry name" value="OS04G0193200 PROTEIN"/>
    <property type="match status" value="1"/>
</dbReference>
<comment type="subcellular location">
    <subcellularLocation>
        <location evidence="1">Nucleus</location>
    </subcellularLocation>
</comment>
<feature type="region of interest" description="Disordered" evidence="6">
    <location>
        <begin position="614"/>
        <end position="687"/>
    </location>
</feature>
<reference evidence="9" key="1">
    <citation type="submission" date="2025-08" db="UniProtKB">
        <authorList>
            <consortium name="RefSeq"/>
        </authorList>
    </citation>
    <scope>IDENTIFICATION</scope>
</reference>
<feature type="domain" description="MBD" evidence="7">
    <location>
        <begin position="1"/>
        <end position="68"/>
    </location>
</feature>
<gene>
    <name evidence="9" type="primary">LOC105054908</name>
</gene>
<evidence type="ECO:0000259" key="7">
    <source>
        <dbReference type="PROSITE" id="PS50982"/>
    </source>
</evidence>
<feature type="region of interest" description="Disordered" evidence="6">
    <location>
        <begin position="398"/>
        <end position="418"/>
    </location>
</feature>
<dbReference type="InterPro" id="IPR016177">
    <property type="entry name" value="DNA-bd_dom_sf"/>
</dbReference>
<feature type="region of interest" description="Disordered" evidence="6">
    <location>
        <begin position="531"/>
        <end position="581"/>
    </location>
</feature>
<dbReference type="Gene3D" id="3.30.890.10">
    <property type="entry name" value="Methyl-cpg-binding Protein 2, Chain A"/>
    <property type="match status" value="3"/>
</dbReference>
<evidence type="ECO:0000256" key="4">
    <source>
        <dbReference type="ARBA" id="ARBA00023163"/>
    </source>
</evidence>
<dbReference type="Proteomes" id="UP000504607">
    <property type="component" value="Chromosome 12"/>
</dbReference>
<feature type="compositionally biased region" description="Basic residues" evidence="6">
    <location>
        <begin position="351"/>
        <end position="360"/>
    </location>
</feature>
<feature type="compositionally biased region" description="Basic and acidic residues" evidence="6">
    <location>
        <begin position="453"/>
        <end position="479"/>
    </location>
</feature>
<dbReference type="FunCoup" id="A0A6I9RYY8">
    <property type="interactions" value="1"/>
</dbReference>
<feature type="compositionally biased region" description="Basic and acidic residues" evidence="6">
    <location>
        <begin position="531"/>
        <end position="570"/>
    </location>
</feature>
<dbReference type="InParanoid" id="A0A6I9RYY8"/>
<feature type="compositionally biased region" description="Basic and acidic residues" evidence="6">
    <location>
        <begin position="657"/>
        <end position="671"/>
    </location>
</feature>
<sequence length="687" mass="77332">MSIEEPPEWLPDGWTMEVRRGKTGNIYRYYTSPLSSYTFCSKEAVMRYLNVVKVDGHESELSARSGDESPRPVQQVKNSFKWLPPGWLLEIRTQRCGSKARQIYKSYFDPSTRSRFYSKGDVLQFVKSGKIYSPTSDQKRHCESESPEHVIAQIEFYPDGLPDGWYKETRIKKNRSGIRKDPYYADPVSGYVFRTLKDVQRYTETGEISRHAFRPRKKSLYDKYSLREEDPLPSQAKKLKSPGIAVRRCLFSEQTQNSNGEVVIRTDEPDEKPNLSSLDHASLQCIHGSLSVCSVPNISHAEEKATKSERMFGPVIDNLSEPGKHLTGMENKEGNEVLLRAFKKSNSIQRFKKKAKKGRPRRQEKFIEKSSEPANRSLDSLERKLLDLGDEIQPVLAVEKSSEMSDKEPNEPADMAPEQLLIEYPTQWETAESLEQENGKLPEGELLGNNKIEGPEQKLLPPEDVKSSPAEEKQPKPDGEAINGGSSKAKTKKAATQPRRASKRLAGLKAGPPADDLRIGYRFRWAMSRCRSDQTEDVVVLEKQETEEQSGKAASREQAEAGKPTDDKLESPLTSPFGNSWPDPCLEFAFKTLTGDIPVLEKSLEIQNISDHQLSSVQNSNPSVLASSTFAGGPESSSQAELPLQPGSLDKNCSSSREQERQSSTKNRPESSGKVIQQYRRATKLHQ</sequence>
<keyword evidence="8" id="KW-1185">Reference proteome</keyword>
<dbReference type="GeneID" id="105054908"/>
<keyword evidence="2" id="KW-0805">Transcription regulation</keyword>
<evidence type="ECO:0000256" key="3">
    <source>
        <dbReference type="ARBA" id="ARBA00023125"/>
    </source>
</evidence>
<feature type="compositionally biased region" description="Polar residues" evidence="6">
    <location>
        <begin position="614"/>
        <end position="640"/>
    </location>
</feature>
<dbReference type="RefSeq" id="XP_010934846.1">
    <property type="nucleotide sequence ID" value="XM_010936544.3"/>
</dbReference>
<feature type="region of interest" description="Disordered" evidence="6">
    <location>
        <begin position="351"/>
        <end position="378"/>
    </location>
</feature>
<dbReference type="InterPro" id="IPR038945">
    <property type="entry name" value="MBD13-like"/>
</dbReference>
<organism evidence="8 9">
    <name type="scientific">Elaeis guineensis var. tenera</name>
    <name type="common">Oil palm</name>
    <dbReference type="NCBI Taxonomy" id="51953"/>
    <lineage>
        <taxon>Eukaryota</taxon>
        <taxon>Viridiplantae</taxon>
        <taxon>Streptophyta</taxon>
        <taxon>Embryophyta</taxon>
        <taxon>Tracheophyta</taxon>
        <taxon>Spermatophyta</taxon>
        <taxon>Magnoliopsida</taxon>
        <taxon>Liliopsida</taxon>
        <taxon>Arecaceae</taxon>
        <taxon>Arecoideae</taxon>
        <taxon>Cocoseae</taxon>
        <taxon>Elaeidinae</taxon>
        <taxon>Elaeis</taxon>
    </lineage>
</organism>
<keyword evidence="5" id="KW-0539">Nucleus</keyword>